<keyword evidence="8" id="KW-0969">Cilium</keyword>
<dbReference type="RefSeq" id="WP_126005658.1">
    <property type="nucleotide sequence ID" value="NZ_QQYZ01000026.1"/>
</dbReference>
<comment type="caution">
    <text evidence="8">The sequence shown here is derived from an EMBL/GenBank/DDBJ whole genome shotgun (WGS) entry which is preliminary data.</text>
</comment>
<name>A0A430FYR8_9SPHN</name>
<evidence type="ECO:0000256" key="4">
    <source>
        <dbReference type="ARBA" id="ARBA00023143"/>
    </source>
</evidence>
<keyword evidence="4 5" id="KW-0975">Bacterial flagellum</keyword>
<evidence type="ECO:0000256" key="2">
    <source>
        <dbReference type="ARBA" id="ARBA00011255"/>
    </source>
</evidence>
<evidence type="ECO:0000259" key="7">
    <source>
        <dbReference type="Pfam" id="PF07195"/>
    </source>
</evidence>
<keyword evidence="5" id="KW-0964">Secreted</keyword>
<dbReference type="Pfam" id="PF07195">
    <property type="entry name" value="FliD_C"/>
    <property type="match status" value="1"/>
</dbReference>
<keyword evidence="8" id="KW-0966">Cell projection</keyword>
<sequence length="484" mass="49359">MAVESTTSASSIASKIGTGSGIDTAALVKELVEKQFAYRTAKLTQREELVTAQISAATTHKSNITSFATALSTLSRGGSLATQPTSSNTEILNVSRLAGADLSNLSAQIEVRQLASAQAVSAAPVADKTAAIGRGTLTLTFGTATVANGAMTGFAAGGGTPVTITIGENNSSLEGIAAAINAANAGVSASILTDAAGSRLVVKGGTGEARAFTLTASETAGHEGLAALNIGIGASGTTIGSAAADAIVAIDGVALKRESNTISDLIPGVKLDLASAQPGTMVNIGKTLPTNALMQAVQDFVETYNELYKALQKDLNPVDGALRQDLAAKTLKRQLQQLTLSPIASGAADIPTTLAQIGVKTNRDGTLSLDTPVLTKALVNHPGQVEKMFAQPAGSATTKNGLSVVLDAISSAAASTVRGLGASEINYTKAKIDVVDDKTEAVRDAEAVRTRMTRQFATMDARVAAYKSTLTFLQNQVDAWNKQG</sequence>
<organism evidence="8 9">
    <name type="scientific">Sphingomonas koreensis</name>
    <dbReference type="NCBI Taxonomy" id="93064"/>
    <lineage>
        <taxon>Bacteria</taxon>
        <taxon>Pseudomonadati</taxon>
        <taxon>Pseudomonadota</taxon>
        <taxon>Alphaproteobacteria</taxon>
        <taxon>Sphingomonadales</taxon>
        <taxon>Sphingomonadaceae</taxon>
        <taxon>Sphingomonas</taxon>
    </lineage>
</organism>
<proteinExistence type="inferred from homology"/>
<dbReference type="Pfam" id="PF02465">
    <property type="entry name" value="FliD_N"/>
    <property type="match status" value="1"/>
</dbReference>
<comment type="similarity">
    <text evidence="1 5">Belongs to the FliD family.</text>
</comment>
<feature type="domain" description="Flagellar hook-associated protein 2 N-terminal" evidence="6">
    <location>
        <begin position="20"/>
        <end position="118"/>
    </location>
</feature>
<keyword evidence="3" id="KW-0175">Coiled coil</keyword>
<dbReference type="AlphaFoldDB" id="A0A430FYR8"/>
<dbReference type="InterPro" id="IPR010809">
    <property type="entry name" value="FliD_C"/>
</dbReference>
<dbReference type="GO" id="GO:0009421">
    <property type="term" value="C:bacterial-type flagellum filament cap"/>
    <property type="evidence" value="ECO:0007669"/>
    <property type="project" value="InterPro"/>
</dbReference>
<dbReference type="InterPro" id="IPR003481">
    <property type="entry name" value="FliD_N"/>
</dbReference>
<keyword evidence="8" id="KW-0282">Flagellum</keyword>
<evidence type="ECO:0000259" key="6">
    <source>
        <dbReference type="Pfam" id="PF02465"/>
    </source>
</evidence>
<dbReference type="Proteomes" id="UP000287746">
    <property type="component" value="Unassembled WGS sequence"/>
</dbReference>
<evidence type="ECO:0000313" key="9">
    <source>
        <dbReference type="Proteomes" id="UP000287746"/>
    </source>
</evidence>
<protein>
    <recommendedName>
        <fullName evidence="5">Flagellar hook-associated protein 2</fullName>
        <shortName evidence="5">HAP2</shortName>
    </recommendedName>
    <alternativeName>
        <fullName evidence="5">Flagellar cap protein</fullName>
    </alternativeName>
</protein>
<dbReference type="GO" id="GO:0009424">
    <property type="term" value="C:bacterial-type flagellum hook"/>
    <property type="evidence" value="ECO:0007669"/>
    <property type="project" value="UniProtKB-UniRule"/>
</dbReference>
<comment type="subcellular location">
    <subcellularLocation>
        <location evidence="5">Secreted</location>
    </subcellularLocation>
    <subcellularLocation>
        <location evidence="5">Bacterial flagellum</location>
    </subcellularLocation>
</comment>
<evidence type="ECO:0000256" key="1">
    <source>
        <dbReference type="ARBA" id="ARBA00009764"/>
    </source>
</evidence>
<reference evidence="8 9" key="1">
    <citation type="submission" date="2018-07" db="EMBL/GenBank/DDBJ databases">
        <title>Genomic and Epidemiologic Investigation of an Indolent Hospital Outbreak.</title>
        <authorList>
            <person name="Johnson R.C."/>
            <person name="Deming C."/>
            <person name="Conlan S."/>
            <person name="Zellmer C.J."/>
            <person name="Michelin A.V."/>
            <person name="Lee-Lin S."/>
            <person name="Thomas P.J."/>
            <person name="Park M."/>
            <person name="Weingarten R.A."/>
            <person name="Less J."/>
            <person name="Dekker J.P."/>
            <person name="Frank K.M."/>
            <person name="Musser K.A."/>
            <person name="Mcquiston J.R."/>
            <person name="Henderson D.K."/>
            <person name="Lau A.F."/>
            <person name="Palmore T.N."/>
            <person name="Segre J.A."/>
        </authorList>
    </citation>
    <scope>NUCLEOTIDE SEQUENCE [LARGE SCALE GENOMIC DNA]</scope>
    <source>
        <strain evidence="8 9">SK-CDC1_0717</strain>
    </source>
</reference>
<feature type="domain" description="Flagellar hook-associated protein 2 C-terminal" evidence="7">
    <location>
        <begin position="243"/>
        <end position="467"/>
    </location>
</feature>
<dbReference type="EMBL" id="QQYZ01000026">
    <property type="protein sequence ID" value="RSY78032.1"/>
    <property type="molecule type" value="Genomic_DNA"/>
</dbReference>
<dbReference type="GO" id="GO:0007155">
    <property type="term" value="P:cell adhesion"/>
    <property type="evidence" value="ECO:0007669"/>
    <property type="project" value="InterPro"/>
</dbReference>
<evidence type="ECO:0000256" key="5">
    <source>
        <dbReference type="RuleBase" id="RU362066"/>
    </source>
</evidence>
<evidence type="ECO:0000313" key="8">
    <source>
        <dbReference type="EMBL" id="RSY78032.1"/>
    </source>
</evidence>
<dbReference type="PANTHER" id="PTHR30288:SF0">
    <property type="entry name" value="FLAGELLAR HOOK-ASSOCIATED PROTEIN 2"/>
    <property type="match status" value="1"/>
</dbReference>
<dbReference type="PANTHER" id="PTHR30288">
    <property type="entry name" value="FLAGELLAR CAP/ASSEMBLY PROTEIN FLID"/>
    <property type="match status" value="1"/>
</dbReference>
<evidence type="ECO:0000256" key="3">
    <source>
        <dbReference type="ARBA" id="ARBA00023054"/>
    </source>
</evidence>
<comment type="subunit">
    <text evidence="2 5">Homopentamer.</text>
</comment>
<dbReference type="GO" id="GO:0005576">
    <property type="term" value="C:extracellular region"/>
    <property type="evidence" value="ECO:0007669"/>
    <property type="project" value="UniProtKB-SubCell"/>
</dbReference>
<accession>A0A430FYR8</accession>
<dbReference type="GO" id="GO:0071973">
    <property type="term" value="P:bacterial-type flagellum-dependent cell motility"/>
    <property type="evidence" value="ECO:0007669"/>
    <property type="project" value="TreeGrafter"/>
</dbReference>
<dbReference type="InterPro" id="IPR040026">
    <property type="entry name" value="FliD"/>
</dbReference>
<gene>
    <name evidence="8" type="ORF">DAH66_19220</name>
</gene>
<comment type="function">
    <text evidence="5">Required for morphogenesis and for the elongation of the flagellar filament by facilitating polymerization of the flagellin monomers at the tip of growing filament. Forms a capping structure, which prevents flagellin subunits (transported through the central channel of the flagellum) from leaking out without polymerization at the distal end.</text>
</comment>